<dbReference type="GO" id="GO:0044781">
    <property type="term" value="P:bacterial-type flagellum organization"/>
    <property type="evidence" value="ECO:0007669"/>
    <property type="project" value="UniProtKB-UniRule"/>
</dbReference>
<dbReference type="InterPro" id="IPR025963">
    <property type="entry name" value="FLgD_Tudor"/>
</dbReference>
<dbReference type="STRING" id="1033802.SSPSH_003398"/>
<evidence type="ECO:0000313" key="8">
    <source>
        <dbReference type="EMBL" id="ERJ17811.1"/>
    </source>
</evidence>
<dbReference type="Pfam" id="PF13860">
    <property type="entry name" value="FlgD_ig"/>
    <property type="match status" value="1"/>
</dbReference>
<organism evidence="8 9">
    <name type="scientific">Salinisphaera shabanensis E1L3A</name>
    <dbReference type="NCBI Taxonomy" id="1033802"/>
    <lineage>
        <taxon>Bacteria</taxon>
        <taxon>Pseudomonadati</taxon>
        <taxon>Pseudomonadota</taxon>
        <taxon>Gammaproteobacteria</taxon>
        <taxon>Salinisphaerales</taxon>
        <taxon>Salinisphaeraceae</taxon>
        <taxon>Salinisphaera</taxon>
    </lineage>
</organism>
<dbReference type="Pfam" id="PF13861">
    <property type="entry name" value="FLgD_tudor"/>
    <property type="match status" value="1"/>
</dbReference>
<name>U2E1L9_9GAMM</name>
<reference evidence="8 9" key="2">
    <citation type="journal article" date="2013" name="PLoS ONE">
        <title>INDIGO - INtegrated Data Warehouse of MIcrobial GenOmes with Examples from the Red Sea Extremophiles.</title>
        <authorList>
            <person name="Alam I."/>
            <person name="Antunes A."/>
            <person name="Kamau A.A."/>
            <person name="Ba Alawi W."/>
            <person name="Kalkatawi M."/>
            <person name="Stingl U."/>
            <person name="Bajic V.B."/>
        </authorList>
    </citation>
    <scope>NUCLEOTIDE SEQUENCE [LARGE SCALE GENOMIC DNA]</scope>
    <source>
        <strain evidence="8 9">E1L3A</strain>
    </source>
</reference>
<comment type="similarity">
    <text evidence="1 5">Belongs to the FlgD family.</text>
</comment>
<dbReference type="OrthoDB" id="9785233at2"/>
<reference evidence="8 9" key="1">
    <citation type="journal article" date="2011" name="J. Bacteriol.">
        <title>Genome sequence of Salinisphaera shabanensis, a gammaproteobacterium from the harsh, variable environment of the brine-seawater interface of the Shaban Deep in the Red Sea.</title>
        <authorList>
            <person name="Antunes A."/>
            <person name="Alam I."/>
            <person name="Bajic V.B."/>
            <person name="Stingl U."/>
        </authorList>
    </citation>
    <scope>NUCLEOTIDE SEQUENCE [LARGE SCALE GENOMIC DNA]</scope>
    <source>
        <strain evidence="8 9">E1L3A</strain>
    </source>
</reference>
<dbReference type="InterPro" id="IPR025965">
    <property type="entry name" value="FlgD/Vpr_Ig-like"/>
</dbReference>
<evidence type="ECO:0000256" key="5">
    <source>
        <dbReference type="RuleBase" id="RU362076"/>
    </source>
</evidence>
<dbReference type="eggNOG" id="COG1843">
    <property type="taxonomic scope" value="Bacteria"/>
</dbReference>
<protein>
    <recommendedName>
        <fullName evidence="2 5">Basal-body rod modification protein FlgD</fullName>
    </recommendedName>
</protein>
<feature type="domain" description="FlgD/Vpr Ig-like" evidence="6">
    <location>
        <begin position="102"/>
        <end position="178"/>
    </location>
</feature>
<accession>U2E1L9</accession>
<dbReference type="EMBL" id="AFNV02000028">
    <property type="protein sequence ID" value="ERJ17811.1"/>
    <property type="molecule type" value="Genomic_DNA"/>
</dbReference>
<evidence type="ECO:0000256" key="2">
    <source>
        <dbReference type="ARBA" id="ARBA00016013"/>
    </source>
</evidence>
<evidence type="ECO:0000256" key="4">
    <source>
        <dbReference type="ARBA" id="ARBA00024746"/>
    </source>
</evidence>
<keyword evidence="9" id="KW-1185">Reference proteome</keyword>
<dbReference type="Gene3D" id="2.60.40.4070">
    <property type="match status" value="1"/>
</dbReference>
<evidence type="ECO:0000313" key="9">
    <source>
        <dbReference type="Proteomes" id="UP000006242"/>
    </source>
</evidence>
<dbReference type="Proteomes" id="UP000006242">
    <property type="component" value="Unassembled WGS sequence"/>
</dbReference>
<evidence type="ECO:0000259" key="7">
    <source>
        <dbReference type="Pfam" id="PF13861"/>
    </source>
</evidence>
<comment type="function">
    <text evidence="4 5">Required for flagellar hook formation. May act as a scaffolding protein.</text>
</comment>
<evidence type="ECO:0000256" key="1">
    <source>
        <dbReference type="ARBA" id="ARBA00010577"/>
    </source>
</evidence>
<keyword evidence="3 5" id="KW-1005">Bacterial flagellum biogenesis</keyword>
<dbReference type="Pfam" id="PF03963">
    <property type="entry name" value="FlgD"/>
    <property type="match status" value="1"/>
</dbReference>
<proteinExistence type="inferred from homology"/>
<dbReference type="InterPro" id="IPR005648">
    <property type="entry name" value="FlgD"/>
</dbReference>
<dbReference type="RefSeq" id="WP_006914615.1">
    <property type="nucleotide sequence ID" value="NZ_AFNV02000028.1"/>
</dbReference>
<dbReference type="Gene3D" id="2.30.30.910">
    <property type="match status" value="1"/>
</dbReference>
<evidence type="ECO:0000259" key="6">
    <source>
        <dbReference type="Pfam" id="PF13860"/>
    </source>
</evidence>
<gene>
    <name evidence="8" type="primary">flgD</name>
    <name evidence="8" type="ORF">SSPSH_003398</name>
</gene>
<comment type="caution">
    <text evidence="8">The sequence shown here is derived from an EMBL/GenBank/DDBJ whole genome shotgun (WGS) entry which is preliminary data.</text>
</comment>
<feature type="domain" description="FlgD Tudor-like" evidence="7">
    <location>
        <begin position="86"/>
        <end position="221"/>
    </location>
</feature>
<dbReference type="AlphaFoldDB" id="U2E1L9"/>
<sequence>MATDILGSVNAASGASAAGAASRTRAKDMSEQFMTLLVAQMQNQDPLNPMDNSQVTSQIAQINTVSGINDLNDTLSSIGGQMDAAQQLQASALIGRGVLVAGDSISVGAEGAATPFGMELESPASELKLTITDGAGSVVHESTYENQQAGIQSFSWDGKDASGQIVGEGNYTVSITALGPDGQSVPVQPLTMGYVGGVVASDNGPQLDLGPKGLVGLDAIRQII</sequence>
<evidence type="ECO:0000256" key="3">
    <source>
        <dbReference type="ARBA" id="ARBA00022795"/>
    </source>
</evidence>